<evidence type="ECO:0000256" key="2">
    <source>
        <dbReference type="SAM" id="MobiDB-lite"/>
    </source>
</evidence>
<feature type="region of interest" description="Disordered" evidence="2">
    <location>
        <begin position="72"/>
        <end position="96"/>
    </location>
</feature>
<evidence type="ECO:0000313" key="4">
    <source>
        <dbReference type="Proteomes" id="UP000029121"/>
    </source>
</evidence>
<protein>
    <recommendedName>
        <fullName evidence="5">HMA domain-containing protein</fullName>
    </recommendedName>
</protein>
<accession>R0EY28</accession>
<dbReference type="OrthoDB" id="1111409at2759"/>
<organism evidence="3 4">
    <name type="scientific">Capsella rubella</name>
    <dbReference type="NCBI Taxonomy" id="81985"/>
    <lineage>
        <taxon>Eukaryota</taxon>
        <taxon>Viridiplantae</taxon>
        <taxon>Streptophyta</taxon>
        <taxon>Embryophyta</taxon>
        <taxon>Tracheophyta</taxon>
        <taxon>Spermatophyta</taxon>
        <taxon>Magnoliopsida</taxon>
        <taxon>eudicotyledons</taxon>
        <taxon>Gunneridae</taxon>
        <taxon>Pentapetalae</taxon>
        <taxon>rosids</taxon>
        <taxon>malvids</taxon>
        <taxon>Brassicales</taxon>
        <taxon>Brassicaceae</taxon>
        <taxon>Camelineae</taxon>
        <taxon>Capsella</taxon>
    </lineage>
</organism>
<keyword evidence="4" id="KW-1185">Reference proteome</keyword>
<evidence type="ECO:0000313" key="3">
    <source>
        <dbReference type="EMBL" id="EOA14187.1"/>
    </source>
</evidence>
<dbReference type="Proteomes" id="UP000029121">
    <property type="component" value="Unassembled WGS sequence"/>
</dbReference>
<dbReference type="GO" id="GO:0046872">
    <property type="term" value="F:metal ion binding"/>
    <property type="evidence" value="ECO:0007669"/>
    <property type="project" value="UniProtKB-KW"/>
</dbReference>
<dbReference type="EMBL" id="KB870812">
    <property type="protein sequence ID" value="EOA14187.1"/>
    <property type="molecule type" value="Genomic_DNA"/>
</dbReference>
<dbReference type="Gene3D" id="3.30.70.100">
    <property type="match status" value="1"/>
</dbReference>
<dbReference type="STRING" id="81985.R0EY28"/>
<keyword evidence="1" id="KW-0479">Metal-binding</keyword>
<gene>
    <name evidence="3" type="ORF">CARUB_v10027339mg</name>
</gene>
<dbReference type="AlphaFoldDB" id="R0EY28"/>
<reference evidence="4" key="1">
    <citation type="journal article" date="2013" name="Nat. Genet.">
        <title>The Capsella rubella genome and the genomic consequences of rapid mating system evolution.</title>
        <authorList>
            <person name="Slotte T."/>
            <person name="Hazzouri K.M."/>
            <person name="Agren J.A."/>
            <person name="Koenig D."/>
            <person name="Maumus F."/>
            <person name="Guo Y.L."/>
            <person name="Steige K."/>
            <person name="Platts A.E."/>
            <person name="Escobar J.S."/>
            <person name="Newman L.K."/>
            <person name="Wang W."/>
            <person name="Mandakova T."/>
            <person name="Vello E."/>
            <person name="Smith L.M."/>
            <person name="Henz S.R."/>
            <person name="Steffen J."/>
            <person name="Takuno S."/>
            <person name="Brandvain Y."/>
            <person name="Coop G."/>
            <person name="Andolfatto P."/>
            <person name="Hu T.T."/>
            <person name="Blanchette M."/>
            <person name="Clark R.M."/>
            <person name="Quesneville H."/>
            <person name="Nordborg M."/>
            <person name="Gaut B.S."/>
            <person name="Lysak M.A."/>
            <person name="Jenkins J."/>
            <person name="Grimwood J."/>
            <person name="Chapman J."/>
            <person name="Prochnik S."/>
            <person name="Shu S."/>
            <person name="Rokhsar D."/>
            <person name="Schmutz J."/>
            <person name="Weigel D."/>
            <person name="Wright S.I."/>
        </authorList>
    </citation>
    <scope>NUCLEOTIDE SEQUENCE [LARGE SCALE GENOMIC DNA]</scope>
    <source>
        <strain evidence="4">cv. Monte Gargano</strain>
    </source>
</reference>
<evidence type="ECO:0000256" key="1">
    <source>
        <dbReference type="ARBA" id="ARBA00022723"/>
    </source>
</evidence>
<feature type="compositionally biased region" description="Basic and acidic residues" evidence="2">
    <location>
        <begin position="72"/>
        <end position="90"/>
    </location>
</feature>
<evidence type="ECO:0008006" key="5">
    <source>
        <dbReference type="Google" id="ProtNLM"/>
    </source>
</evidence>
<dbReference type="PANTHER" id="PTHR45811:SF80">
    <property type="entry name" value="COPPER TRANSPORT PROTEIN FAMILY-RELATED"/>
    <property type="match status" value="1"/>
</dbReference>
<proteinExistence type="predicted"/>
<dbReference type="InterPro" id="IPR051863">
    <property type="entry name" value="HIPP"/>
</dbReference>
<name>R0EY28_9BRAS</name>
<sequence>MPPMKAVLQLSVLEERIRKKAFVTVSRCQGVASIAFDKTGKMTVVGEIDVPVIVMKLRKLCNTEIVSVEVVKPPEKKPEEKKPEEKKPEAKPAAPAKPEIVAWPVQMSNPYQYNPAYANYCYQPYGTSRVAVDEPGCVIM</sequence>
<dbReference type="PANTHER" id="PTHR45811">
    <property type="entry name" value="COPPER TRANSPORT PROTEIN FAMILY-RELATED"/>
    <property type="match status" value="1"/>
</dbReference>